<sequence length="384" mass="43428">MAKKALKKAATDEKSSNHVLHPTMVEKRSKRAATEQLSNTLGRTMVRKTKGAAENEQSNGRTCGKEPERKVKNEKKPSNGFAKSVNSSSANVAGGDIRGVHIPQHVHDFFAHAKRLSGDNPLCAFEKLVAARLVGLFELLGNGLTALDDNQLRLHYRYATDLPEMQTVIVTDAGRYCLWRDVPNSEDSWIIYVSDDDRFPKIELVGNRMEHALVHLGDKVKTDVKEFLPKSMNATKLREDMKSVCALRHKKKLGKAPNAVGLWVEVTNDVGYRPLPDTPEKLRETLDLICETDNASLRQRRMQRVMEIVTFVQLGNDECDFGMGLELGYWLFLANHETLDKLTHRILSTAYTLLKRDEYKTILDAQMAPGMRRRSDVDMRRANQ</sequence>
<evidence type="ECO:0000256" key="5">
    <source>
        <dbReference type="ARBA" id="ARBA00023242"/>
    </source>
</evidence>
<protein>
    <submittedName>
        <fullName evidence="7">Uncharacterized protein</fullName>
    </submittedName>
</protein>
<dbReference type="PANTHER" id="PTHR13386:SF1">
    <property type="entry name" value="HISTONE PARYLATION FACTOR 1"/>
    <property type="match status" value="1"/>
</dbReference>
<evidence type="ECO:0000256" key="4">
    <source>
        <dbReference type="ARBA" id="ARBA00022454"/>
    </source>
</evidence>
<evidence type="ECO:0000256" key="3">
    <source>
        <dbReference type="ARBA" id="ARBA00010803"/>
    </source>
</evidence>
<accession>A0AA36H2P9</accession>
<keyword evidence="8" id="KW-1185">Reference proteome</keyword>
<dbReference type="EMBL" id="CATQJL010000305">
    <property type="protein sequence ID" value="CAJ0602513.1"/>
    <property type="molecule type" value="Genomic_DNA"/>
</dbReference>
<evidence type="ECO:0000313" key="7">
    <source>
        <dbReference type="EMBL" id="CAJ0602513.1"/>
    </source>
</evidence>
<dbReference type="PANTHER" id="PTHR13386">
    <property type="entry name" value="HISTONE PARYLATION FACTOR 1"/>
    <property type="match status" value="1"/>
</dbReference>
<keyword evidence="5" id="KW-0539">Nucleus</keyword>
<dbReference type="Pfam" id="PF10228">
    <property type="entry name" value="HPF1"/>
    <property type="match status" value="1"/>
</dbReference>
<evidence type="ECO:0000256" key="2">
    <source>
        <dbReference type="ARBA" id="ARBA00004286"/>
    </source>
</evidence>
<reference evidence="7" key="1">
    <citation type="submission" date="2023-07" db="EMBL/GenBank/DDBJ databases">
        <authorList>
            <consortium name="CYATHOMIX"/>
        </authorList>
    </citation>
    <scope>NUCLEOTIDE SEQUENCE</scope>
    <source>
        <strain evidence="7">N/A</strain>
    </source>
</reference>
<dbReference type="GO" id="GO:0006974">
    <property type="term" value="P:DNA damage response"/>
    <property type="evidence" value="ECO:0007669"/>
    <property type="project" value="InterPro"/>
</dbReference>
<dbReference type="Proteomes" id="UP001176961">
    <property type="component" value="Unassembled WGS sequence"/>
</dbReference>
<gene>
    <name evidence="7" type="ORF">CYNAS_LOCUS14496</name>
</gene>
<dbReference type="InterPro" id="IPR019361">
    <property type="entry name" value="HPF1"/>
</dbReference>
<dbReference type="GO" id="GO:0042393">
    <property type="term" value="F:histone binding"/>
    <property type="evidence" value="ECO:0007669"/>
    <property type="project" value="InterPro"/>
</dbReference>
<dbReference type="GO" id="GO:0005634">
    <property type="term" value="C:nucleus"/>
    <property type="evidence" value="ECO:0007669"/>
    <property type="project" value="UniProtKB-SubCell"/>
</dbReference>
<keyword evidence="4" id="KW-0158">Chromosome</keyword>
<organism evidence="7 8">
    <name type="scientific">Cylicocyclus nassatus</name>
    <name type="common">Nematode worm</name>
    <dbReference type="NCBI Taxonomy" id="53992"/>
    <lineage>
        <taxon>Eukaryota</taxon>
        <taxon>Metazoa</taxon>
        <taxon>Ecdysozoa</taxon>
        <taxon>Nematoda</taxon>
        <taxon>Chromadorea</taxon>
        <taxon>Rhabditida</taxon>
        <taxon>Rhabditina</taxon>
        <taxon>Rhabditomorpha</taxon>
        <taxon>Strongyloidea</taxon>
        <taxon>Strongylidae</taxon>
        <taxon>Cylicocyclus</taxon>
    </lineage>
</organism>
<feature type="compositionally biased region" description="Basic and acidic residues" evidence="6">
    <location>
        <begin position="63"/>
        <end position="77"/>
    </location>
</feature>
<dbReference type="AlphaFoldDB" id="A0AA36H2P9"/>
<proteinExistence type="inferred from homology"/>
<comment type="subcellular location">
    <subcellularLocation>
        <location evidence="2">Chromosome</location>
    </subcellularLocation>
    <subcellularLocation>
        <location evidence="1">Nucleus</location>
    </subcellularLocation>
</comment>
<evidence type="ECO:0000313" key="8">
    <source>
        <dbReference type="Proteomes" id="UP001176961"/>
    </source>
</evidence>
<comment type="similarity">
    <text evidence="3">Belongs to the HPF1 family.</text>
</comment>
<dbReference type="GO" id="GO:0072572">
    <property type="term" value="F:poly-ADP-D-ribose binding"/>
    <property type="evidence" value="ECO:0007669"/>
    <property type="project" value="TreeGrafter"/>
</dbReference>
<name>A0AA36H2P9_CYLNA</name>
<comment type="caution">
    <text evidence="7">The sequence shown here is derived from an EMBL/GenBank/DDBJ whole genome shotgun (WGS) entry which is preliminary data.</text>
</comment>
<evidence type="ECO:0000256" key="1">
    <source>
        <dbReference type="ARBA" id="ARBA00004123"/>
    </source>
</evidence>
<evidence type="ECO:0000256" key="6">
    <source>
        <dbReference type="SAM" id="MobiDB-lite"/>
    </source>
</evidence>
<feature type="region of interest" description="Disordered" evidence="6">
    <location>
        <begin position="1"/>
        <end position="87"/>
    </location>
</feature>
<dbReference type="GO" id="GO:0005694">
    <property type="term" value="C:chromosome"/>
    <property type="evidence" value="ECO:0007669"/>
    <property type="project" value="UniProtKB-SubCell"/>
</dbReference>